<dbReference type="Proteomes" id="UP001163321">
    <property type="component" value="Chromosome 10"/>
</dbReference>
<name>A0ACC0WPB0_9STRA</name>
<proteinExistence type="predicted"/>
<gene>
    <name evidence="1" type="ORF">PsorP6_015720</name>
</gene>
<dbReference type="EMBL" id="CM047589">
    <property type="protein sequence ID" value="KAI9919865.1"/>
    <property type="molecule type" value="Genomic_DNA"/>
</dbReference>
<reference evidence="1 2" key="1">
    <citation type="journal article" date="2022" name="bioRxiv">
        <title>The genome of the oomycete Peronosclerospora sorghi, a cosmopolitan pathogen of maize and sorghum, is inflated with dispersed pseudogenes.</title>
        <authorList>
            <person name="Fletcher K."/>
            <person name="Martin F."/>
            <person name="Isakeit T."/>
            <person name="Cavanaugh K."/>
            <person name="Magill C."/>
            <person name="Michelmore R."/>
        </authorList>
    </citation>
    <scope>NUCLEOTIDE SEQUENCE [LARGE SCALE GENOMIC DNA]</scope>
    <source>
        <strain evidence="1">P6</strain>
    </source>
</reference>
<evidence type="ECO:0000313" key="2">
    <source>
        <dbReference type="Proteomes" id="UP001163321"/>
    </source>
</evidence>
<protein>
    <submittedName>
        <fullName evidence="1">Uncharacterized protein</fullName>
    </submittedName>
</protein>
<keyword evidence="2" id="KW-1185">Reference proteome</keyword>
<organism evidence="1 2">
    <name type="scientific">Peronosclerospora sorghi</name>
    <dbReference type="NCBI Taxonomy" id="230839"/>
    <lineage>
        <taxon>Eukaryota</taxon>
        <taxon>Sar</taxon>
        <taxon>Stramenopiles</taxon>
        <taxon>Oomycota</taxon>
        <taxon>Peronosporomycetes</taxon>
        <taxon>Peronosporales</taxon>
        <taxon>Peronosporaceae</taxon>
        <taxon>Peronosclerospora</taxon>
    </lineage>
</organism>
<comment type="caution">
    <text evidence="1">The sequence shown here is derived from an EMBL/GenBank/DDBJ whole genome shotgun (WGS) entry which is preliminary data.</text>
</comment>
<sequence length="430" mass="47494">MQHHVNTEQCGDGDPHGTSEWCREEHGRFMQALELYGARRTGEEWKHITDFVGSRTMDEVRLHGRQYLEELVHQVPRSPVRVFPTNRFRPSRGNQTDPNGHTYDVPSGNKVRPEQSVPITGSRALSAAALECAHFMTVRSPLAFRSQALYQQSQPRPAAMHARPTSWTFQEEKAFEVALATWVGSQSYPWTTIAATVPGKTEKDVRTRFNELVGEIASIEARGHVPSSTCLPTTRRQQGPSSLSQRAQPPPPIQVSPRQVDKDGATDPRSRRGSASGIQMLSPTFLDLLATEAEHEDKSPLPAFAGLLQSPFPLFSPTARGFCSPGKKNKGVTARDKQLSHVEDDGKVERVDSGPTSPIEDGRRATTPRIWKDFLAHELKRDDELRPTARTNMSPTKASIESGNGATRCNKVGTGEDTQDVEMTDATTAA</sequence>
<evidence type="ECO:0000313" key="1">
    <source>
        <dbReference type="EMBL" id="KAI9919865.1"/>
    </source>
</evidence>
<accession>A0ACC0WPB0</accession>